<protein>
    <recommendedName>
        <fullName evidence="4">Transcription factor CBF/NF-Y/archaeal histone domain-containing protein</fullName>
    </recommendedName>
</protein>
<dbReference type="PANTHER" id="PTHR46138:SF1">
    <property type="entry name" value="PROTEIN DR1"/>
    <property type="match status" value="1"/>
</dbReference>
<evidence type="ECO:0000256" key="2">
    <source>
        <dbReference type="ARBA" id="ARBA00023242"/>
    </source>
</evidence>
<accession>A0A250WQA9</accession>
<evidence type="ECO:0000313" key="5">
    <source>
        <dbReference type="EMBL" id="GAX73035.1"/>
    </source>
</evidence>
<comment type="caution">
    <text evidence="5">The sequence shown here is derived from an EMBL/GenBank/DDBJ whole genome shotgun (WGS) entry which is preliminary data.</text>
</comment>
<sequence>MDDEVSLPKATLQKLVKDFMPEDMRVAGDTVEMLVNCCTEFVQLLSSEANEVATREKKNTIQPEHVMTALKELGFTSFEAEVALAWEQHKEEAKTASSHKAALRKTGADQLGYTEAEQIAMQQQMFAAARARSLSSMEAPPPSYLPAAGSDVGVNRGVAPVVVQVPGSDQHLEEEEDAEDDINPE</sequence>
<dbReference type="GO" id="GO:0051123">
    <property type="term" value="P:RNA polymerase II preinitiation complex assembly"/>
    <property type="evidence" value="ECO:0007669"/>
    <property type="project" value="TreeGrafter"/>
</dbReference>
<gene>
    <name evidence="5" type="ORF">CEUSTIGMA_g487.t1</name>
</gene>
<dbReference type="GO" id="GO:0016251">
    <property type="term" value="F:RNA polymerase II general transcription initiation factor activity"/>
    <property type="evidence" value="ECO:0007669"/>
    <property type="project" value="TreeGrafter"/>
</dbReference>
<feature type="region of interest" description="Disordered" evidence="3">
    <location>
        <begin position="165"/>
        <end position="185"/>
    </location>
</feature>
<feature type="domain" description="Transcription factor CBF/NF-Y/archaeal histone" evidence="4">
    <location>
        <begin position="6"/>
        <end position="70"/>
    </location>
</feature>
<keyword evidence="2" id="KW-0539">Nucleus</keyword>
<dbReference type="InterPro" id="IPR009072">
    <property type="entry name" value="Histone-fold"/>
</dbReference>
<dbReference type="Gene3D" id="1.10.20.10">
    <property type="entry name" value="Histone, subunit A"/>
    <property type="match status" value="1"/>
</dbReference>
<dbReference type="GO" id="GO:0000122">
    <property type="term" value="P:negative regulation of transcription by RNA polymerase II"/>
    <property type="evidence" value="ECO:0007669"/>
    <property type="project" value="InterPro"/>
</dbReference>
<proteinExistence type="predicted"/>
<dbReference type="InterPro" id="IPR042225">
    <property type="entry name" value="Ncb2"/>
</dbReference>
<dbReference type="FunFam" id="1.10.20.10:FF:000019">
    <property type="entry name" value="Negative cofactor 2 beta"/>
    <property type="match status" value="1"/>
</dbReference>
<evidence type="ECO:0000256" key="3">
    <source>
        <dbReference type="SAM" id="MobiDB-lite"/>
    </source>
</evidence>
<evidence type="ECO:0000313" key="6">
    <source>
        <dbReference type="Proteomes" id="UP000232323"/>
    </source>
</evidence>
<dbReference type="OrthoDB" id="601405at2759"/>
<dbReference type="SUPFAM" id="SSF47113">
    <property type="entry name" value="Histone-fold"/>
    <property type="match status" value="1"/>
</dbReference>
<dbReference type="PANTHER" id="PTHR46138">
    <property type="entry name" value="PROTEIN DR1"/>
    <property type="match status" value="1"/>
</dbReference>
<dbReference type="Pfam" id="PF00808">
    <property type="entry name" value="CBFD_NFYB_HMF"/>
    <property type="match status" value="1"/>
</dbReference>
<dbReference type="GO" id="GO:0046982">
    <property type="term" value="F:protein heterodimerization activity"/>
    <property type="evidence" value="ECO:0007669"/>
    <property type="project" value="InterPro"/>
</dbReference>
<reference evidence="5 6" key="1">
    <citation type="submission" date="2017-08" db="EMBL/GenBank/DDBJ databases">
        <title>Acidophilic green algal genome provides insights into adaptation to an acidic environment.</title>
        <authorList>
            <person name="Hirooka S."/>
            <person name="Hirose Y."/>
            <person name="Kanesaki Y."/>
            <person name="Higuchi S."/>
            <person name="Fujiwara T."/>
            <person name="Onuma R."/>
            <person name="Era A."/>
            <person name="Ohbayashi R."/>
            <person name="Uzuka A."/>
            <person name="Nozaki H."/>
            <person name="Yoshikawa H."/>
            <person name="Miyagishima S.Y."/>
        </authorList>
    </citation>
    <scope>NUCLEOTIDE SEQUENCE [LARGE SCALE GENOMIC DNA]</scope>
    <source>
        <strain evidence="5 6">NIES-2499</strain>
    </source>
</reference>
<dbReference type="GO" id="GO:0017054">
    <property type="term" value="C:negative cofactor 2 complex"/>
    <property type="evidence" value="ECO:0007669"/>
    <property type="project" value="InterPro"/>
</dbReference>
<keyword evidence="6" id="KW-1185">Reference proteome</keyword>
<evidence type="ECO:0000259" key="4">
    <source>
        <dbReference type="Pfam" id="PF00808"/>
    </source>
</evidence>
<feature type="compositionally biased region" description="Acidic residues" evidence="3">
    <location>
        <begin position="172"/>
        <end position="185"/>
    </location>
</feature>
<organism evidence="5 6">
    <name type="scientific">Chlamydomonas eustigma</name>
    <dbReference type="NCBI Taxonomy" id="1157962"/>
    <lineage>
        <taxon>Eukaryota</taxon>
        <taxon>Viridiplantae</taxon>
        <taxon>Chlorophyta</taxon>
        <taxon>core chlorophytes</taxon>
        <taxon>Chlorophyceae</taxon>
        <taxon>CS clade</taxon>
        <taxon>Chlamydomonadales</taxon>
        <taxon>Chlamydomonadaceae</taxon>
        <taxon>Chlamydomonas</taxon>
    </lineage>
</organism>
<comment type="subcellular location">
    <subcellularLocation>
        <location evidence="1">Nucleus</location>
    </subcellularLocation>
</comment>
<dbReference type="AlphaFoldDB" id="A0A250WQA9"/>
<dbReference type="EMBL" id="BEGY01000002">
    <property type="protein sequence ID" value="GAX73035.1"/>
    <property type="molecule type" value="Genomic_DNA"/>
</dbReference>
<evidence type="ECO:0000256" key="1">
    <source>
        <dbReference type="ARBA" id="ARBA00004123"/>
    </source>
</evidence>
<name>A0A250WQA9_9CHLO</name>
<dbReference type="STRING" id="1157962.A0A250WQA9"/>
<dbReference type="GO" id="GO:0017025">
    <property type="term" value="F:TBP-class protein binding"/>
    <property type="evidence" value="ECO:0007669"/>
    <property type="project" value="TreeGrafter"/>
</dbReference>
<dbReference type="Proteomes" id="UP000232323">
    <property type="component" value="Unassembled WGS sequence"/>
</dbReference>
<dbReference type="CDD" id="cd22905">
    <property type="entry name" value="HFD_Dr1"/>
    <property type="match status" value="1"/>
</dbReference>
<dbReference type="InterPro" id="IPR003958">
    <property type="entry name" value="CBFA_NFYB_domain"/>
</dbReference>